<reference evidence="2 3" key="1">
    <citation type="submission" date="2017-11" db="EMBL/GenBank/DDBJ databases">
        <title>De-novo sequencing of pomegranate (Punica granatum L.) genome.</title>
        <authorList>
            <person name="Akparov Z."/>
            <person name="Amiraslanov A."/>
            <person name="Hajiyeva S."/>
            <person name="Abbasov M."/>
            <person name="Kaur K."/>
            <person name="Hamwieh A."/>
            <person name="Solovyev V."/>
            <person name="Salamov A."/>
            <person name="Braich B."/>
            <person name="Kosarev P."/>
            <person name="Mahmoud A."/>
            <person name="Hajiyev E."/>
            <person name="Babayeva S."/>
            <person name="Izzatullayeva V."/>
            <person name="Mammadov A."/>
            <person name="Mammadov A."/>
            <person name="Sharifova S."/>
            <person name="Ojaghi J."/>
            <person name="Eynullazada K."/>
            <person name="Bayramov B."/>
            <person name="Abdulazimova A."/>
            <person name="Shahmuradov I."/>
        </authorList>
    </citation>
    <scope>NUCLEOTIDE SEQUENCE [LARGE SCALE GENOMIC DNA]</scope>
    <source>
        <strain evidence="3">cv. AG2017</strain>
        <tissue evidence="2">Leaf</tissue>
    </source>
</reference>
<dbReference type="EMBL" id="PGOL01000361">
    <property type="protein sequence ID" value="PKI71763.1"/>
    <property type="molecule type" value="Genomic_DNA"/>
</dbReference>
<keyword evidence="3" id="KW-1185">Reference proteome</keyword>
<comment type="caution">
    <text evidence="2">The sequence shown here is derived from an EMBL/GenBank/DDBJ whole genome shotgun (WGS) entry which is preliminary data.</text>
</comment>
<proteinExistence type="predicted"/>
<accession>A0A2I0KTV7</accession>
<gene>
    <name evidence="2" type="ORF">CRG98_007896</name>
</gene>
<feature type="region of interest" description="Disordered" evidence="1">
    <location>
        <begin position="49"/>
        <end position="75"/>
    </location>
</feature>
<sequence length="122" mass="13253">MPRQAAAKLIGSIVAEEKPSSLFRLPPRLGNTALRLRLSQRCSWTRTLASSAKGSSDRMAPSTPSKPSRKAPKSYLLPPSPSFFACVMRCGAQIGTIDHWCVLASSCIAWADGNGYLQYIKL</sequence>
<protein>
    <submittedName>
        <fullName evidence="2">Uncharacterized protein</fullName>
    </submittedName>
</protein>
<evidence type="ECO:0000313" key="2">
    <source>
        <dbReference type="EMBL" id="PKI71763.1"/>
    </source>
</evidence>
<dbReference type="Proteomes" id="UP000233551">
    <property type="component" value="Unassembled WGS sequence"/>
</dbReference>
<organism evidence="2 3">
    <name type="scientific">Punica granatum</name>
    <name type="common">Pomegranate</name>
    <dbReference type="NCBI Taxonomy" id="22663"/>
    <lineage>
        <taxon>Eukaryota</taxon>
        <taxon>Viridiplantae</taxon>
        <taxon>Streptophyta</taxon>
        <taxon>Embryophyta</taxon>
        <taxon>Tracheophyta</taxon>
        <taxon>Spermatophyta</taxon>
        <taxon>Magnoliopsida</taxon>
        <taxon>eudicotyledons</taxon>
        <taxon>Gunneridae</taxon>
        <taxon>Pentapetalae</taxon>
        <taxon>rosids</taxon>
        <taxon>malvids</taxon>
        <taxon>Myrtales</taxon>
        <taxon>Lythraceae</taxon>
        <taxon>Punica</taxon>
    </lineage>
</organism>
<dbReference type="AlphaFoldDB" id="A0A2I0KTV7"/>
<name>A0A2I0KTV7_PUNGR</name>
<evidence type="ECO:0000256" key="1">
    <source>
        <dbReference type="SAM" id="MobiDB-lite"/>
    </source>
</evidence>
<evidence type="ECO:0000313" key="3">
    <source>
        <dbReference type="Proteomes" id="UP000233551"/>
    </source>
</evidence>